<dbReference type="RefSeq" id="WP_252167048.1">
    <property type="nucleotide sequence ID" value="NZ_CP084930.1"/>
</dbReference>
<reference evidence="2" key="1">
    <citation type="journal article" date="2022" name="Toxins">
        <title>Genomic Analysis of Sphingopyxis sp. USTB-05 for Biodegrading Cyanobacterial Hepatotoxins.</title>
        <authorList>
            <person name="Liu C."/>
            <person name="Xu Q."/>
            <person name="Zhao Z."/>
            <person name="Zhang H."/>
            <person name="Liu X."/>
            <person name="Yin C."/>
            <person name="Liu Y."/>
            <person name="Yan H."/>
        </authorList>
    </citation>
    <scope>NUCLEOTIDE SEQUENCE</scope>
    <source>
        <strain evidence="2">NBD5</strain>
    </source>
</reference>
<gene>
    <name evidence="2" type="ORF">LHA26_01795</name>
</gene>
<sequence>MSDGPLHPGDEAAPGTPGTGEDLCPTCHGSGRSDQGACPTCEGTGKVVRGIGGA</sequence>
<evidence type="ECO:0000313" key="2">
    <source>
        <dbReference type="EMBL" id="USI73237.1"/>
    </source>
</evidence>
<proteinExistence type="predicted"/>
<dbReference type="Gene3D" id="6.20.20.10">
    <property type="match status" value="1"/>
</dbReference>
<dbReference type="EMBL" id="CP084930">
    <property type="protein sequence ID" value="USI73237.1"/>
    <property type="molecule type" value="Genomic_DNA"/>
</dbReference>
<protein>
    <recommendedName>
        <fullName evidence="4">Molecular chaperone DnaJ</fullName>
    </recommendedName>
</protein>
<feature type="region of interest" description="Disordered" evidence="1">
    <location>
        <begin position="1"/>
        <end position="43"/>
    </location>
</feature>
<evidence type="ECO:0008006" key="4">
    <source>
        <dbReference type="Google" id="ProtNLM"/>
    </source>
</evidence>
<evidence type="ECO:0000313" key="3">
    <source>
        <dbReference type="Proteomes" id="UP001056937"/>
    </source>
</evidence>
<accession>A0ABY4X8I1</accession>
<name>A0ABY4X8I1_9SPHN</name>
<organism evidence="2 3">
    <name type="scientific">Sphingomonas morindae</name>
    <dbReference type="NCBI Taxonomy" id="1541170"/>
    <lineage>
        <taxon>Bacteria</taxon>
        <taxon>Pseudomonadati</taxon>
        <taxon>Pseudomonadota</taxon>
        <taxon>Alphaproteobacteria</taxon>
        <taxon>Sphingomonadales</taxon>
        <taxon>Sphingomonadaceae</taxon>
        <taxon>Sphingomonas</taxon>
    </lineage>
</organism>
<dbReference type="SUPFAM" id="SSF57938">
    <property type="entry name" value="DnaJ/Hsp40 cysteine-rich domain"/>
    <property type="match status" value="1"/>
</dbReference>
<keyword evidence="3" id="KW-1185">Reference proteome</keyword>
<evidence type="ECO:0000256" key="1">
    <source>
        <dbReference type="SAM" id="MobiDB-lite"/>
    </source>
</evidence>
<dbReference type="Proteomes" id="UP001056937">
    <property type="component" value="Chromosome 1"/>
</dbReference>
<dbReference type="InterPro" id="IPR036410">
    <property type="entry name" value="HSP_DnaJ_Cys-rich_dom_sf"/>
</dbReference>